<dbReference type="Proteomes" id="UP001150678">
    <property type="component" value="Unassembled WGS sequence"/>
</dbReference>
<evidence type="ECO:0000259" key="3">
    <source>
        <dbReference type="Pfam" id="PF06414"/>
    </source>
</evidence>
<gene>
    <name evidence="4" type="ORF">NP533_25650</name>
</gene>
<organism evidence="4 5">
    <name type="scientific">Pseudomonas asiatica</name>
    <dbReference type="NCBI Taxonomy" id="2219225"/>
    <lineage>
        <taxon>Bacteria</taxon>
        <taxon>Pseudomonadati</taxon>
        <taxon>Pseudomonadota</taxon>
        <taxon>Gammaproteobacteria</taxon>
        <taxon>Pseudomonadales</taxon>
        <taxon>Pseudomonadaceae</taxon>
        <taxon>Pseudomonas</taxon>
    </lineage>
</organism>
<evidence type="ECO:0000256" key="2">
    <source>
        <dbReference type="ARBA" id="ARBA00022840"/>
    </source>
</evidence>
<evidence type="ECO:0000313" key="4">
    <source>
        <dbReference type="EMBL" id="MDD2109575.1"/>
    </source>
</evidence>
<evidence type="ECO:0000313" key="5">
    <source>
        <dbReference type="Proteomes" id="UP001150678"/>
    </source>
</evidence>
<protein>
    <submittedName>
        <fullName evidence="4">Zeta toxin family protein</fullName>
    </submittedName>
</protein>
<keyword evidence="1" id="KW-0547">Nucleotide-binding</keyword>
<dbReference type="Gene3D" id="3.40.50.300">
    <property type="entry name" value="P-loop containing nucleotide triphosphate hydrolases"/>
    <property type="match status" value="1"/>
</dbReference>
<dbReference type="RefSeq" id="WP_135002239.1">
    <property type="nucleotide sequence ID" value="NZ_JANIAN010000051.1"/>
</dbReference>
<dbReference type="InterPro" id="IPR010488">
    <property type="entry name" value="Zeta_toxin_domain"/>
</dbReference>
<accession>A0A9X4D583</accession>
<dbReference type="InterPro" id="IPR027417">
    <property type="entry name" value="P-loop_NTPase"/>
</dbReference>
<reference evidence="4" key="1">
    <citation type="submission" date="2022-07" db="EMBL/GenBank/DDBJ databases">
        <title>Multi-strain Analysis of Pseudomonas putida Reveals Metabolic and Genetic Diversity.</title>
        <authorList>
            <person name="Monk J.M."/>
        </authorList>
    </citation>
    <scope>NUCLEOTIDE SEQUENCE</scope>
    <source>
        <strain evidence="4">17514</strain>
    </source>
</reference>
<dbReference type="GO" id="GO:0016301">
    <property type="term" value="F:kinase activity"/>
    <property type="evidence" value="ECO:0007669"/>
    <property type="project" value="InterPro"/>
</dbReference>
<comment type="caution">
    <text evidence="4">The sequence shown here is derived from an EMBL/GenBank/DDBJ whole genome shotgun (WGS) entry which is preliminary data.</text>
</comment>
<sequence length="241" mass="27157">MILNEALLIEAATQFAKANKKRIAKEFTNPAVYTPEKNPVSVFMAGCAGAGKTEAAIEMIELLANGSDTKTMRIDPDDLRHHFESYVGTNSWMFQYPASILVDKIHDMALDQSQSFVLDGTLCNLAKADHNIGRSLKRKRKCIVMFVYQKPELAWRFVQAREAKEGRRIPPEVFVAQFFNVRGVVNDLKKKHGKDLTVNVLIKNTDASTHESLGDVDRIEDHLHEGYDPESLLKQIKGLML</sequence>
<name>A0A9X4D583_9PSED</name>
<dbReference type="GO" id="GO:0005524">
    <property type="term" value="F:ATP binding"/>
    <property type="evidence" value="ECO:0007669"/>
    <property type="project" value="UniProtKB-KW"/>
</dbReference>
<proteinExistence type="predicted"/>
<dbReference type="Pfam" id="PF06414">
    <property type="entry name" value="Zeta_toxin"/>
    <property type="match status" value="1"/>
</dbReference>
<evidence type="ECO:0000256" key="1">
    <source>
        <dbReference type="ARBA" id="ARBA00022741"/>
    </source>
</evidence>
<dbReference type="EMBL" id="JANIAN010000051">
    <property type="protein sequence ID" value="MDD2109575.1"/>
    <property type="molecule type" value="Genomic_DNA"/>
</dbReference>
<dbReference type="SUPFAM" id="SSF52540">
    <property type="entry name" value="P-loop containing nucleoside triphosphate hydrolases"/>
    <property type="match status" value="1"/>
</dbReference>
<feature type="domain" description="Zeta toxin" evidence="3">
    <location>
        <begin position="31"/>
        <end position="207"/>
    </location>
</feature>
<dbReference type="AlphaFoldDB" id="A0A9X4D583"/>
<keyword evidence="2" id="KW-0067">ATP-binding</keyword>